<name>A0ABS7J8G7_9SPHN</name>
<evidence type="ECO:0000313" key="2">
    <source>
        <dbReference type="EMBL" id="MBX7482611.1"/>
    </source>
</evidence>
<dbReference type="EMBL" id="JAIGNO010000004">
    <property type="protein sequence ID" value="MBX7482611.1"/>
    <property type="molecule type" value="Genomic_DNA"/>
</dbReference>
<evidence type="ECO:0000313" key="3">
    <source>
        <dbReference type="Proteomes" id="UP000755104"/>
    </source>
</evidence>
<sequence>MTFNQRMAAVIFLIFAVGYLLAAEVTGHGRAGETIVALLAWQVIWAVLALIGLAVAVAQIFFRPGDVSGRRAWLDRFLPILALAIAVPLGGWLVGERYRLMQLDFARDYRTELSGAAPSAVTYWEGMPDGGIAIVRSPGRDPATLPQTKMLDLTGERIKSCRALDAQLWSCHFD</sequence>
<keyword evidence="1" id="KW-0472">Membrane</keyword>
<dbReference type="Proteomes" id="UP000755104">
    <property type="component" value="Unassembled WGS sequence"/>
</dbReference>
<proteinExistence type="predicted"/>
<accession>A0ABS7J8G7</accession>
<feature type="transmembrane region" description="Helical" evidence="1">
    <location>
        <begin position="74"/>
        <end position="94"/>
    </location>
</feature>
<keyword evidence="1" id="KW-1133">Transmembrane helix</keyword>
<organism evidence="2 3">
    <name type="scientific">Qipengyuania qiaonensis</name>
    <dbReference type="NCBI Taxonomy" id="2867240"/>
    <lineage>
        <taxon>Bacteria</taxon>
        <taxon>Pseudomonadati</taxon>
        <taxon>Pseudomonadota</taxon>
        <taxon>Alphaproteobacteria</taxon>
        <taxon>Sphingomonadales</taxon>
        <taxon>Erythrobacteraceae</taxon>
        <taxon>Qipengyuania</taxon>
    </lineage>
</organism>
<reference evidence="2 3" key="1">
    <citation type="submission" date="2021-08" db="EMBL/GenBank/DDBJ databases">
        <title>Comparative Genomics Analysis of the Genus Qipengyuania Reveals Extensive Genetic Diversity and Metabolic Versatility, Including the Description of Fifteen Novel Species.</title>
        <authorList>
            <person name="Liu Y."/>
        </authorList>
    </citation>
    <scope>NUCLEOTIDE SEQUENCE [LARGE SCALE GENOMIC DNA]</scope>
    <source>
        <strain evidence="2 3">6D47A</strain>
    </source>
</reference>
<feature type="transmembrane region" description="Helical" evidence="1">
    <location>
        <begin position="38"/>
        <end position="62"/>
    </location>
</feature>
<gene>
    <name evidence="2" type="ORF">K3174_08710</name>
</gene>
<evidence type="ECO:0000256" key="1">
    <source>
        <dbReference type="SAM" id="Phobius"/>
    </source>
</evidence>
<comment type="caution">
    <text evidence="2">The sequence shown here is derived from an EMBL/GenBank/DDBJ whole genome shotgun (WGS) entry which is preliminary data.</text>
</comment>
<dbReference type="RefSeq" id="WP_221557867.1">
    <property type="nucleotide sequence ID" value="NZ_JAIGNO010000004.1"/>
</dbReference>
<keyword evidence="1" id="KW-0812">Transmembrane</keyword>
<keyword evidence="3" id="KW-1185">Reference proteome</keyword>
<protein>
    <submittedName>
        <fullName evidence="2">Uncharacterized protein</fullName>
    </submittedName>
</protein>